<organism evidence="2 3">
    <name type="scientific">Gottschalkia acidurici (strain ATCC 7906 / DSM 604 / BCRC 14475 / CIP 104303 / KCTC 5404 / NCIMB 10678 / 9a)</name>
    <name type="common">Clostridium acidurici</name>
    <dbReference type="NCBI Taxonomy" id="1128398"/>
    <lineage>
        <taxon>Bacteria</taxon>
        <taxon>Bacillati</taxon>
        <taxon>Bacillota</taxon>
        <taxon>Tissierellia</taxon>
        <taxon>Tissierellales</taxon>
        <taxon>Gottschalkiaceae</taxon>
        <taxon>Gottschalkia</taxon>
    </lineage>
</organism>
<accession>K0AYL4</accession>
<dbReference type="EMBL" id="CP003326">
    <property type="protein sequence ID" value="AFS77496.1"/>
    <property type="molecule type" value="Genomic_DNA"/>
</dbReference>
<dbReference type="SUPFAM" id="SSF54637">
    <property type="entry name" value="Thioesterase/thiol ester dehydrase-isomerase"/>
    <property type="match status" value="1"/>
</dbReference>
<evidence type="ECO:0000259" key="1">
    <source>
        <dbReference type="Pfam" id="PF09500"/>
    </source>
</evidence>
<dbReference type="RefSeq" id="WP_014966633.1">
    <property type="nucleotide sequence ID" value="NC_018664.1"/>
</dbReference>
<dbReference type="InterPro" id="IPR012660">
    <property type="entry name" value="YiiD_C"/>
</dbReference>
<dbReference type="NCBIfam" id="TIGR02447">
    <property type="entry name" value="yiiD_Cterm"/>
    <property type="match status" value="1"/>
</dbReference>
<gene>
    <name evidence="2" type="primary">yiiD</name>
    <name evidence="2" type="ordered locus">Curi_c04210</name>
</gene>
<dbReference type="AlphaFoldDB" id="K0AYL4"/>
<proteinExistence type="predicted"/>
<dbReference type="Gene3D" id="3.10.129.10">
    <property type="entry name" value="Hotdog Thioesterase"/>
    <property type="match status" value="1"/>
</dbReference>
<protein>
    <submittedName>
        <fullName evidence="2">Thioesterase YiiD</fullName>
    </submittedName>
</protein>
<dbReference type="Pfam" id="PF09500">
    <property type="entry name" value="YiiD_C"/>
    <property type="match status" value="1"/>
</dbReference>
<dbReference type="eggNOG" id="COG2050">
    <property type="taxonomic scope" value="Bacteria"/>
</dbReference>
<evidence type="ECO:0000313" key="2">
    <source>
        <dbReference type="EMBL" id="AFS77496.1"/>
    </source>
</evidence>
<evidence type="ECO:0000313" key="3">
    <source>
        <dbReference type="Proteomes" id="UP000006094"/>
    </source>
</evidence>
<dbReference type="OrthoDB" id="572024at2"/>
<dbReference type="HOGENOM" id="CLU_112070_0_1_9"/>
<dbReference type="InterPro" id="IPR029069">
    <property type="entry name" value="HotDog_dom_sf"/>
</dbReference>
<dbReference type="PATRIC" id="fig|1128398.3.peg.437"/>
<dbReference type="KEGG" id="cad:Curi_c04210"/>
<reference evidence="2 3" key="1">
    <citation type="journal article" date="2012" name="PLoS ONE">
        <title>The purine-utilizing bacterium Clostridium acidurici 9a: a genome-guided metabolic reconsideration.</title>
        <authorList>
            <person name="Hartwich K."/>
            <person name="Poehlein A."/>
            <person name="Daniel R."/>
        </authorList>
    </citation>
    <scope>NUCLEOTIDE SEQUENCE [LARGE SCALE GENOMIC DNA]</scope>
    <source>
        <strain evidence="3">ATCC 7906 / DSM 604 / BCRC 14475 / CIP 104303 / KCTC 5404 / NCIMB 10678 / 9a</strain>
    </source>
</reference>
<dbReference type="STRING" id="1128398.Curi_c04210"/>
<feature type="domain" description="Thioesterase putative" evidence="1">
    <location>
        <begin position="5"/>
        <end position="145"/>
    </location>
</feature>
<dbReference type="Proteomes" id="UP000006094">
    <property type="component" value="Chromosome"/>
</dbReference>
<name>K0AYL4_GOTA9</name>
<sequence length="146" mass="17188">MNKGEFEEFLYQQIPITKEMGFNILEFTQSKVRISARLEPNINHKSTAFGGSINSLMTVCGWALVFKNIKEIDPYAHIVIQKSNINYVQPIREDFVAECSLTDEESKRKFLNMYERHKKSRININVYCYKQETLLAEYEGQYVVFR</sequence>
<keyword evidence="3" id="KW-1185">Reference proteome</keyword>